<keyword evidence="3" id="KW-0677">Repeat</keyword>
<dbReference type="InterPro" id="IPR001611">
    <property type="entry name" value="Leu-rich_rpt"/>
</dbReference>
<evidence type="ECO:0000256" key="7">
    <source>
        <dbReference type="SAM" id="MobiDB-lite"/>
    </source>
</evidence>
<dbReference type="PROSITE" id="PS51450">
    <property type="entry name" value="LRR"/>
    <property type="match status" value="2"/>
</dbReference>
<name>A0A9W7FAH9_9STRA</name>
<proteinExistence type="predicted"/>
<dbReference type="PANTHER" id="PTHR45973">
    <property type="entry name" value="PROTEIN PHOSPHATASE 1 REGULATORY SUBUNIT SDS22-RELATED"/>
    <property type="match status" value="1"/>
</dbReference>
<dbReference type="OrthoDB" id="1517790at2759"/>
<evidence type="ECO:0000313" key="8">
    <source>
        <dbReference type="EMBL" id="GMI07099.1"/>
    </source>
</evidence>
<organism evidence="8 9">
    <name type="scientific">Triparma laevis f. longispina</name>
    <dbReference type="NCBI Taxonomy" id="1714387"/>
    <lineage>
        <taxon>Eukaryota</taxon>
        <taxon>Sar</taxon>
        <taxon>Stramenopiles</taxon>
        <taxon>Ochrophyta</taxon>
        <taxon>Bolidophyceae</taxon>
        <taxon>Parmales</taxon>
        <taxon>Triparmaceae</taxon>
        <taxon>Triparma</taxon>
    </lineage>
</organism>
<evidence type="ECO:0000256" key="6">
    <source>
        <dbReference type="SAM" id="Coils"/>
    </source>
</evidence>
<evidence type="ECO:0000256" key="2">
    <source>
        <dbReference type="ARBA" id="ARBA00022614"/>
    </source>
</evidence>
<keyword evidence="4" id="KW-0969">Cilium</keyword>
<feature type="region of interest" description="Disordered" evidence="7">
    <location>
        <begin position="280"/>
        <end position="315"/>
    </location>
</feature>
<feature type="compositionally biased region" description="Acidic residues" evidence="7">
    <location>
        <begin position="555"/>
        <end position="567"/>
    </location>
</feature>
<comment type="subcellular location">
    <subcellularLocation>
        <location evidence="1">Cell projection</location>
        <location evidence="1">Cilium</location>
    </subcellularLocation>
</comment>
<dbReference type="InterPro" id="IPR050576">
    <property type="entry name" value="Cilia_flagella_integrity"/>
</dbReference>
<feature type="region of interest" description="Disordered" evidence="7">
    <location>
        <begin position="468"/>
        <end position="529"/>
    </location>
</feature>
<dbReference type="Gene3D" id="3.80.10.10">
    <property type="entry name" value="Ribonuclease Inhibitor"/>
    <property type="match status" value="2"/>
</dbReference>
<dbReference type="EMBL" id="BRXW01000108">
    <property type="protein sequence ID" value="GMI07099.1"/>
    <property type="molecule type" value="Genomic_DNA"/>
</dbReference>
<feature type="region of interest" description="Disordered" evidence="7">
    <location>
        <begin position="547"/>
        <end position="567"/>
    </location>
</feature>
<dbReference type="Proteomes" id="UP001165122">
    <property type="component" value="Unassembled WGS sequence"/>
</dbReference>
<feature type="coiled-coil region" evidence="6">
    <location>
        <begin position="414"/>
        <end position="441"/>
    </location>
</feature>
<keyword evidence="6" id="KW-0175">Coiled coil</keyword>
<evidence type="ECO:0000256" key="1">
    <source>
        <dbReference type="ARBA" id="ARBA00004138"/>
    </source>
</evidence>
<dbReference type="SUPFAM" id="SSF52058">
    <property type="entry name" value="L domain-like"/>
    <property type="match status" value="1"/>
</dbReference>
<dbReference type="SMART" id="SM00369">
    <property type="entry name" value="LRR_TYP"/>
    <property type="match status" value="4"/>
</dbReference>
<dbReference type="SMART" id="SM00365">
    <property type="entry name" value="LRR_SD22"/>
    <property type="match status" value="4"/>
</dbReference>
<accession>A0A9W7FAH9</accession>
<evidence type="ECO:0000256" key="5">
    <source>
        <dbReference type="ARBA" id="ARBA00023273"/>
    </source>
</evidence>
<keyword evidence="9" id="KW-1185">Reference proteome</keyword>
<dbReference type="PANTHER" id="PTHR45973:SF9">
    <property type="entry name" value="LEUCINE-RICH REPEAT-CONTAINING PROTEIN 46"/>
    <property type="match status" value="1"/>
</dbReference>
<reference evidence="9" key="1">
    <citation type="journal article" date="2023" name="Commun. Biol.">
        <title>Genome analysis of Parmales, the sister group of diatoms, reveals the evolutionary specialization of diatoms from phago-mixotrophs to photoautotrophs.</title>
        <authorList>
            <person name="Ban H."/>
            <person name="Sato S."/>
            <person name="Yoshikawa S."/>
            <person name="Yamada K."/>
            <person name="Nakamura Y."/>
            <person name="Ichinomiya M."/>
            <person name="Sato N."/>
            <person name="Blanc-Mathieu R."/>
            <person name="Endo H."/>
            <person name="Kuwata A."/>
            <person name="Ogata H."/>
        </authorList>
    </citation>
    <scope>NUCLEOTIDE SEQUENCE [LARGE SCALE GENOMIC DNA]</scope>
    <source>
        <strain evidence="9">NIES 3700</strain>
    </source>
</reference>
<dbReference type="AlphaFoldDB" id="A0A9W7FAH9"/>
<keyword evidence="2" id="KW-0433">Leucine-rich repeat</keyword>
<gene>
    <name evidence="8" type="ORF">TrLO_g3426</name>
</gene>
<evidence type="ECO:0000256" key="4">
    <source>
        <dbReference type="ARBA" id="ARBA00023069"/>
    </source>
</evidence>
<feature type="compositionally biased region" description="Basic and acidic residues" evidence="7">
    <location>
        <begin position="596"/>
        <end position="607"/>
    </location>
</feature>
<protein>
    <submittedName>
        <fullName evidence="8">Uncharacterized protein</fullName>
    </submittedName>
</protein>
<feature type="region of interest" description="Disordered" evidence="7">
    <location>
        <begin position="595"/>
        <end position="650"/>
    </location>
</feature>
<dbReference type="InterPro" id="IPR032675">
    <property type="entry name" value="LRR_dom_sf"/>
</dbReference>
<dbReference type="InterPro" id="IPR003591">
    <property type="entry name" value="Leu-rich_rpt_typical-subtyp"/>
</dbReference>
<feature type="compositionally biased region" description="Low complexity" evidence="7">
    <location>
        <begin position="291"/>
        <end position="307"/>
    </location>
</feature>
<sequence>MPPAPLTTLTAALALESSMEDEVAQITELILRSMDLTSLSASLSLTNLTTLSLSHNSFTSLNNFRNLKNLKDLNLNFNSLTSACVAELGELHFLKRLFLSNNQLDDEALTKISKLTQTQNSFSSLQTLCLYSNKLTSLPLLQSTLSLLVNLKDCSFEGNETSSKSGYRQAVIRSCKALEVLDGEPLEELDLELFADDSSSERKTTVPKLNLNNVNSTSSTTTTSTAFGGFNSDPVLLTYRASEMLEVEKDDEYNYGDEVEGEEERIKALASDLQKAKSSGSRNFVNRLRGSSVSKNSTSSSSTTPLSANPNGLSTQSAEDITRAASMLNVHGISLSDTTNAEVAPSFENNSTLKTDDPWEIVRKLLVKCETLNGENKSLKKHSIDGGSTNHHTTGGIDDMRKELECLRLENGNMYTLIEENKSLRKDLESLKIENEGLRMNRGAGKGAWNIEGTEVLTLEDVVPSYPEVGLPTPRTSSASSSVTSSLNGSRPNSRPSSSRPSSSRPSSRPSTAGSSRKGLYDDLGLDRPNTATERIESGFLQKLREEAGLTVENPNDEYEFSDEEDEEDAEILDLIERNENGLAKIRQDLITANKELSDYERKENKGNRNGVGNEDCSIDTTNFTKKGNSTTPPSKLSVRELLELRNKKK</sequence>
<evidence type="ECO:0000313" key="9">
    <source>
        <dbReference type="Proteomes" id="UP001165122"/>
    </source>
</evidence>
<feature type="compositionally biased region" description="Basic and acidic residues" evidence="7">
    <location>
        <begin position="638"/>
        <end position="650"/>
    </location>
</feature>
<evidence type="ECO:0000256" key="3">
    <source>
        <dbReference type="ARBA" id="ARBA00022737"/>
    </source>
</evidence>
<feature type="compositionally biased region" description="Low complexity" evidence="7">
    <location>
        <begin position="477"/>
        <end position="517"/>
    </location>
</feature>
<feature type="compositionally biased region" description="Polar residues" evidence="7">
    <location>
        <begin position="619"/>
        <end position="635"/>
    </location>
</feature>
<keyword evidence="5" id="KW-0966">Cell projection</keyword>
<comment type="caution">
    <text evidence="8">The sequence shown here is derived from an EMBL/GenBank/DDBJ whole genome shotgun (WGS) entry which is preliminary data.</text>
</comment>